<dbReference type="AlphaFoldDB" id="A0A834N241"/>
<dbReference type="Pfam" id="PF00046">
    <property type="entry name" value="Homeodomain"/>
    <property type="match status" value="1"/>
</dbReference>
<keyword evidence="8 9" id="KW-0539">Nucleus</keyword>
<feature type="compositionally biased region" description="Basic residues" evidence="12">
    <location>
        <begin position="384"/>
        <end position="393"/>
    </location>
</feature>
<dbReference type="GO" id="GO:0046872">
    <property type="term" value="F:metal ion binding"/>
    <property type="evidence" value="ECO:0007669"/>
    <property type="project" value="UniProtKB-KW"/>
</dbReference>
<dbReference type="PROSITE" id="PS00478">
    <property type="entry name" value="LIM_DOMAIN_1"/>
    <property type="match status" value="1"/>
</dbReference>
<keyword evidence="5 10" id="KW-0440">LIM domain</keyword>
<proteinExistence type="predicted"/>
<feature type="domain" description="LIM zinc-binding" evidence="13">
    <location>
        <begin position="200"/>
        <end position="261"/>
    </location>
</feature>
<evidence type="ECO:0008006" key="17">
    <source>
        <dbReference type="Google" id="ProtNLM"/>
    </source>
</evidence>
<feature type="compositionally biased region" description="Low complexity" evidence="12">
    <location>
        <begin position="364"/>
        <end position="379"/>
    </location>
</feature>
<gene>
    <name evidence="15" type="ORF">HZH66_008838</name>
</gene>
<evidence type="ECO:0000313" key="15">
    <source>
        <dbReference type="EMBL" id="KAF7393005.1"/>
    </source>
</evidence>
<keyword evidence="7 9" id="KW-0371">Homeobox</keyword>
<feature type="compositionally biased region" description="Basic residues" evidence="12">
    <location>
        <begin position="434"/>
        <end position="443"/>
    </location>
</feature>
<dbReference type="InterPro" id="IPR009057">
    <property type="entry name" value="Homeodomain-like_sf"/>
</dbReference>
<evidence type="ECO:0000256" key="6">
    <source>
        <dbReference type="ARBA" id="ARBA00023125"/>
    </source>
</evidence>
<dbReference type="GO" id="GO:0000977">
    <property type="term" value="F:RNA polymerase II transcription regulatory region sequence-specific DNA binding"/>
    <property type="evidence" value="ECO:0007669"/>
    <property type="project" value="TreeGrafter"/>
</dbReference>
<evidence type="ECO:0000256" key="2">
    <source>
        <dbReference type="ARBA" id="ARBA00022723"/>
    </source>
</evidence>
<dbReference type="Gene3D" id="1.10.10.60">
    <property type="entry name" value="Homeodomain-like"/>
    <property type="match status" value="1"/>
</dbReference>
<evidence type="ECO:0000259" key="13">
    <source>
        <dbReference type="PROSITE" id="PS50023"/>
    </source>
</evidence>
<dbReference type="GO" id="GO:0000981">
    <property type="term" value="F:DNA-binding transcription factor activity, RNA polymerase II-specific"/>
    <property type="evidence" value="ECO:0007669"/>
    <property type="project" value="InterPro"/>
</dbReference>
<feature type="region of interest" description="Disordered" evidence="12">
    <location>
        <begin position="112"/>
        <end position="196"/>
    </location>
</feature>
<accession>A0A834N241</accession>
<dbReference type="GO" id="GO:0030182">
    <property type="term" value="P:neuron differentiation"/>
    <property type="evidence" value="ECO:0007669"/>
    <property type="project" value="TreeGrafter"/>
</dbReference>
<feature type="compositionally biased region" description="Basic residues" evidence="12">
    <location>
        <begin position="74"/>
        <end position="87"/>
    </location>
</feature>
<dbReference type="SMART" id="SM00389">
    <property type="entry name" value="HOX"/>
    <property type="match status" value="1"/>
</dbReference>
<keyword evidence="6 9" id="KW-0238">DNA-binding</keyword>
<dbReference type="Pfam" id="PF00412">
    <property type="entry name" value="LIM"/>
    <property type="match status" value="2"/>
</dbReference>
<feature type="compositionally biased region" description="Low complexity" evidence="12">
    <location>
        <begin position="166"/>
        <end position="180"/>
    </location>
</feature>
<feature type="domain" description="Homeobox" evidence="14">
    <location>
        <begin position="479"/>
        <end position="539"/>
    </location>
</feature>
<dbReference type="Gene3D" id="2.10.110.10">
    <property type="entry name" value="Cysteine Rich Protein"/>
    <property type="match status" value="2"/>
</dbReference>
<name>A0A834N241_VESVU</name>
<dbReference type="SMART" id="SM00132">
    <property type="entry name" value="LIM"/>
    <property type="match status" value="2"/>
</dbReference>
<dbReference type="FunFam" id="2.10.110.10:FF:000033">
    <property type="entry name" value="LIM/homeobox protein Lhx9 isoform X2"/>
    <property type="match status" value="1"/>
</dbReference>
<dbReference type="FunFam" id="2.10.110.10:FF:000136">
    <property type="entry name" value="LIM domain family"/>
    <property type="match status" value="1"/>
</dbReference>
<feature type="region of interest" description="Disordered" evidence="12">
    <location>
        <begin position="565"/>
        <end position="586"/>
    </location>
</feature>
<dbReference type="PROSITE" id="PS50023">
    <property type="entry name" value="LIM_DOMAIN_2"/>
    <property type="match status" value="2"/>
</dbReference>
<sequence>MGVYEERAPPTTGMHWPASSQERGSGLAVGRQGGPGSAGGPGAVEQARDLSPCLPASMGDAARPTTLPCSPPAAHHHGSHHTPHHASHQTSHQTPLHQTHCGTNNNCYDGPTTPYDSRDYDSPGGGSEYRNNNGSFDNNPSDLSMPPQGSHHHHHHHHHHSHLHAQTHTQEQQTSEHLQTIPKLEPPPTPPAQSEDVPGVVCAGCGLRISDRYYLQAVDRRWHASCLQCSHCRQGLDNEVTCFCRNGNIYCKKDYYRMFGSLKRCARCQAAILASELVMRARDLVFHVRCFSCAACAVLLTKGDHFGMRDGTVLCRLHYEMGAELHPAQSPPVPVYPPGPHYAGQFPSPEFLHHHHHHHHHHTTVAAAAAAAAAVAGHGPPHPHSMHPQHPHSHISPVPLQPSTPSVPDAGSPPKVPYFNGAAAATTVVPPPRQKGRPRKRKPKDLEAMTASLDLNADYIDMPFGRGGPGTPGIPGSNSRTKRMRTSFKHHQLRTMKSYFAINHNPDAKDLKQLSQKTGLPKRVLQVWFQNARAKWRRMVLKQEGKSDKCDSVVDGGSLGDLELYGNSGGSGGPPMSPPFMLGGPHSPASLASLDCA</sequence>
<reference evidence="15" key="1">
    <citation type="journal article" date="2020" name="G3 (Bethesda)">
        <title>High-Quality Assemblies for Three Invasive Social Wasps from the &lt;i&gt;Vespula&lt;/i&gt; Genus.</title>
        <authorList>
            <person name="Harrop T.W.R."/>
            <person name="Guhlin J."/>
            <person name="McLaughlin G.M."/>
            <person name="Permina E."/>
            <person name="Stockwell P."/>
            <person name="Gilligan J."/>
            <person name="Le Lec M.F."/>
            <person name="Gruber M.A.M."/>
            <person name="Quinn O."/>
            <person name="Lovegrove M."/>
            <person name="Duncan E.J."/>
            <person name="Remnant E.J."/>
            <person name="Van Eeckhoven J."/>
            <person name="Graham B."/>
            <person name="Knapp R.A."/>
            <person name="Langford K.W."/>
            <person name="Kronenberg Z."/>
            <person name="Press M.O."/>
            <person name="Eacker S.M."/>
            <person name="Wilson-Rankin E.E."/>
            <person name="Purcell J."/>
            <person name="Lester P.J."/>
            <person name="Dearden P.K."/>
        </authorList>
    </citation>
    <scope>NUCLEOTIDE SEQUENCE</scope>
    <source>
        <strain evidence="15">Marl-1</strain>
    </source>
</reference>
<keyword evidence="16" id="KW-1185">Reference proteome</keyword>
<evidence type="ECO:0000256" key="1">
    <source>
        <dbReference type="ARBA" id="ARBA00004123"/>
    </source>
</evidence>
<dbReference type="InterPro" id="IPR001781">
    <property type="entry name" value="Znf_LIM"/>
</dbReference>
<feature type="compositionally biased region" description="Basic residues" evidence="12">
    <location>
        <begin position="353"/>
        <end position="363"/>
    </location>
</feature>
<evidence type="ECO:0000259" key="14">
    <source>
        <dbReference type="PROSITE" id="PS50071"/>
    </source>
</evidence>
<dbReference type="PROSITE" id="PS50071">
    <property type="entry name" value="HOMEOBOX_2"/>
    <property type="match status" value="1"/>
</dbReference>
<evidence type="ECO:0000256" key="8">
    <source>
        <dbReference type="ARBA" id="ARBA00023242"/>
    </source>
</evidence>
<comment type="subcellular location">
    <subcellularLocation>
        <location evidence="1 9 11">Nucleus</location>
    </subcellularLocation>
</comment>
<dbReference type="CDD" id="cd00086">
    <property type="entry name" value="homeodomain"/>
    <property type="match status" value="1"/>
</dbReference>
<dbReference type="FunFam" id="1.10.10.60:FF:000027">
    <property type="entry name" value="LIM/homeobox protein Lhx9"/>
    <property type="match status" value="1"/>
</dbReference>
<dbReference type="PANTHER" id="PTHR24208:SF168">
    <property type="entry name" value="PROTEIN APTEROUS"/>
    <property type="match status" value="1"/>
</dbReference>
<dbReference type="CDD" id="cd09369">
    <property type="entry name" value="LIM1_Lhx2_Lhx9"/>
    <property type="match status" value="1"/>
</dbReference>
<dbReference type="PANTHER" id="PTHR24208">
    <property type="entry name" value="LIM/HOMEOBOX PROTEIN LHX"/>
    <property type="match status" value="1"/>
</dbReference>
<dbReference type="InterPro" id="IPR050453">
    <property type="entry name" value="LIM_Homeobox_TF"/>
</dbReference>
<evidence type="ECO:0000256" key="9">
    <source>
        <dbReference type="PROSITE-ProRule" id="PRU00108"/>
    </source>
</evidence>
<dbReference type="InterPro" id="IPR017970">
    <property type="entry name" value="Homeobox_CS"/>
</dbReference>
<keyword evidence="3" id="KW-0677">Repeat</keyword>
<evidence type="ECO:0000256" key="3">
    <source>
        <dbReference type="ARBA" id="ARBA00022737"/>
    </source>
</evidence>
<keyword evidence="4 10" id="KW-0862">Zinc</keyword>
<comment type="caution">
    <text evidence="15">The sequence shown here is derived from an EMBL/GenBank/DDBJ whole genome shotgun (WGS) entry which is preliminary data.</text>
</comment>
<dbReference type="SUPFAM" id="SSF57716">
    <property type="entry name" value="Glucocorticoid receptor-like (DNA-binding domain)"/>
    <property type="match status" value="2"/>
</dbReference>
<evidence type="ECO:0000256" key="5">
    <source>
        <dbReference type="ARBA" id="ARBA00023038"/>
    </source>
</evidence>
<dbReference type="CDD" id="cd09377">
    <property type="entry name" value="LIM2_Lhx2_Lhx9"/>
    <property type="match status" value="1"/>
</dbReference>
<dbReference type="EMBL" id="JACSEA010000009">
    <property type="protein sequence ID" value="KAF7393005.1"/>
    <property type="molecule type" value="Genomic_DNA"/>
</dbReference>
<feature type="domain" description="LIM zinc-binding" evidence="13">
    <location>
        <begin position="263"/>
        <end position="325"/>
    </location>
</feature>
<feature type="region of interest" description="Disordered" evidence="12">
    <location>
        <begin position="347"/>
        <end position="446"/>
    </location>
</feature>
<dbReference type="GO" id="GO:0005634">
    <property type="term" value="C:nucleus"/>
    <property type="evidence" value="ECO:0007669"/>
    <property type="project" value="UniProtKB-SubCell"/>
</dbReference>
<dbReference type="PROSITE" id="PS00027">
    <property type="entry name" value="HOMEOBOX_1"/>
    <property type="match status" value="1"/>
</dbReference>
<feature type="compositionally biased region" description="Polar residues" evidence="12">
    <location>
        <begin position="129"/>
        <end position="142"/>
    </location>
</feature>
<evidence type="ECO:0000256" key="7">
    <source>
        <dbReference type="ARBA" id="ARBA00023155"/>
    </source>
</evidence>
<dbReference type="Proteomes" id="UP000614350">
    <property type="component" value="Unassembled WGS sequence"/>
</dbReference>
<evidence type="ECO:0000256" key="11">
    <source>
        <dbReference type="RuleBase" id="RU000682"/>
    </source>
</evidence>
<feature type="compositionally biased region" description="Basic residues" evidence="12">
    <location>
        <begin position="150"/>
        <end position="165"/>
    </location>
</feature>
<feature type="region of interest" description="Disordered" evidence="12">
    <location>
        <begin position="1"/>
        <end position="47"/>
    </location>
</feature>
<organism evidence="15 16">
    <name type="scientific">Vespula vulgaris</name>
    <name type="common">Yellow jacket</name>
    <name type="synonym">Wasp</name>
    <dbReference type="NCBI Taxonomy" id="7454"/>
    <lineage>
        <taxon>Eukaryota</taxon>
        <taxon>Metazoa</taxon>
        <taxon>Ecdysozoa</taxon>
        <taxon>Arthropoda</taxon>
        <taxon>Hexapoda</taxon>
        <taxon>Insecta</taxon>
        <taxon>Pterygota</taxon>
        <taxon>Neoptera</taxon>
        <taxon>Endopterygota</taxon>
        <taxon>Hymenoptera</taxon>
        <taxon>Apocrita</taxon>
        <taxon>Aculeata</taxon>
        <taxon>Vespoidea</taxon>
        <taxon>Vespidae</taxon>
        <taxon>Vespinae</taxon>
        <taxon>Vespula</taxon>
    </lineage>
</organism>
<dbReference type="SUPFAM" id="SSF46689">
    <property type="entry name" value="Homeodomain-like"/>
    <property type="match status" value="1"/>
</dbReference>
<feature type="compositionally biased region" description="Gly residues" evidence="12">
    <location>
        <begin position="31"/>
        <end position="42"/>
    </location>
</feature>
<evidence type="ECO:0000313" key="16">
    <source>
        <dbReference type="Proteomes" id="UP000614350"/>
    </source>
</evidence>
<keyword evidence="2 10" id="KW-0479">Metal-binding</keyword>
<evidence type="ECO:0000256" key="4">
    <source>
        <dbReference type="ARBA" id="ARBA00022833"/>
    </source>
</evidence>
<evidence type="ECO:0000256" key="10">
    <source>
        <dbReference type="PROSITE-ProRule" id="PRU00125"/>
    </source>
</evidence>
<dbReference type="InterPro" id="IPR001356">
    <property type="entry name" value="HD"/>
</dbReference>
<feature type="DNA-binding region" description="Homeobox" evidence="9">
    <location>
        <begin position="481"/>
        <end position="540"/>
    </location>
</feature>
<feature type="region of interest" description="Disordered" evidence="12">
    <location>
        <begin position="64"/>
        <end position="99"/>
    </location>
</feature>
<evidence type="ECO:0000256" key="12">
    <source>
        <dbReference type="SAM" id="MobiDB-lite"/>
    </source>
</evidence>
<protein>
    <recommendedName>
        <fullName evidence="17">Protein apterous</fullName>
    </recommendedName>
</protein>